<dbReference type="Gene3D" id="3.40.50.150">
    <property type="entry name" value="Vaccinia Virus protein VP39"/>
    <property type="match status" value="1"/>
</dbReference>
<evidence type="ECO:0000259" key="2">
    <source>
        <dbReference type="Pfam" id="PF08241"/>
    </source>
</evidence>
<proteinExistence type="predicted"/>
<dbReference type="PANTHER" id="PTHR44068:SF11">
    <property type="entry name" value="GERANYL DIPHOSPHATE 2-C-METHYLTRANSFERASE"/>
    <property type="match status" value="1"/>
</dbReference>
<keyword evidence="4" id="KW-1185">Reference proteome</keyword>
<dbReference type="OrthoDB" id="279734at2"/>
<dbReference type="AlphaFoldDB" id="A0A5C4LYA3"/>
<dbReference type="InterPro" id="IPR050447">
    <property type="entry name" value="Erg6_SMT_methyltransf"/>
</dbReference>
<keyword evidence="3" id="KW-0489">Methyltransferase</keyword>
<evidence type="ECO:0000256" key="1">
    <source>
        <dbReference type="ARBA" id="ARBA00022679"/>
    </source>
</evidence>
<comment type="caution">
    <text evidence="3">The sequence shown here is derived from an EMBL/GenBank/DDBJ whole genome shotgun (WGS) entry which is preliminary data.</text>
</comment>
<organism evidence="3 4">
    <name type="scientific">Amycolatopsis alkalitolerans</name>
    <dbReference type="NCBI Taxonomy" id="2547244"/>
    <lineage>
        <taxon>Bacteria</taxon>
        <taxon>Bacillati</taxon>
        <taxon>Actinomycetota</taxon>
        <taxon>Actinomycetes</taxon>
        <taxon>Pseudonocardiales</taxon>
        <taxon>Pseudonocardiaceae</taxon>
        <taxon>Amycolatopsis</taxon>
    </lineage>
</organism>
<dbReference type="EMBL" id="VDFW01000016">
    <property type="protein sequence ID" value="TNC24123.1"/>
    <property type="molecule type" value="Genomic_DNA"/>
</dbReference>
<protein>
    <submittedName>
        <fullName evidence="3">Class I SAM-dependent methyltransferase</fullName>
    </submittedName>
</protein>
<dbReference type="Pfam" id="PF08241">
    <property type="entry name" value="Methyltransf_11"/>
    <property type="match status" value="1"/>
</dbReference>
<dbReference type="GO" id="GO:0032259">
    <property type="term" value="P:methylation"/>
    <property type="evidence" value="ECO:0007669"/>
    <property type="project" value="UniProtKB-KW"/>
</dbReference>
<dbReference type="CDD" id="cd02440">
    <property type="entry name" value="AdoMet_MTases"/>
    <property type="match status" value="1"/>
</dbReference>
<dbReference type="SUPFAM" id="SSF53335">
    <property type="entry name" value="S-adenosyl-L-methionine-dependent methyltransferases"/>
    <property type="match status" value="1"/>
</dbReference>
<gene>
    <name evidence="3" type="ORF">FG385_18855</name>
</gene>
<dbReference type="PANTHER" id="PTHR44068">
    <property type="entry name" value="ZGC:194242"/>
    <property type="match status" value="1"/>
</dbReference>
<accession>A0A5C4LYA3</accession>
<feature type="domain" description="Methyltransferase type 11" evidence="2">
    <location>
        <begin position="68"/>
        <end position="165"/>
    </location>
</feature>
<dbReference type="InterPro" id="IPR013216">
    <property type="entry name" value="Methyltransf_11"/>
</dbReference>
<evidence type="ECO:0000313" key="3">
    <source>
        <dbReference type="EMBL" id="TNC24123.1"/>
    </source>
</evidence>
<dbReference type="GO" id="GO:0008757">
    <property type="term" value="F:S-adenosylmethionine-dependent methyltransferase activity"/>
    <property type="evidence" value="ECO:0007669"/>
    <property type="project" value="InterPro"/>
</dbReference>
<sequence length="271" mass="28574">MTDASIQHQYATGASRAGIENALIAAGKDLHRLVPADLAPLEDFHTMGRLATSHLVGLTGLTPRTRVLDAGSGIGGTARYIADRCGCRVTTVDATEDYCGTARRLNHLVGLDDRISVHHGDVTALPFAGAAFGVVFTQHLHMNVADKSRLYREARRVLVGGGLLALWEITAGAPGELGYPLPCADHPRHSHLVTADALRGVIQDAGFAVQTWNDLTDQASATMHAMLASPPGALGLHAFVPNFTEKARNLSLALSDGRLRAIQGIARAGGS</sequence>
<dbReference type="InterPro" id="IPR029063">
    <property type="entry name" value="SAM-dependent_MTases_sf"/>
</dbReference>
<dbReference type="Proteomes" id="UP000305546">
    <property type="component" value="Unassembled WGS sequence"/>
</dbReference>
<keyword evidence="1 3" id="KW-0808">Transferase</keyword>
<dbReference type="RefSeq" id="WP_139098077.1">
    <property type="nucleotide sequence ID" value="NZ_VDFW01000016.1"/>
</dbReference>
<name>A0A5C4LYA3_9PSEU</name>
<evidence type="ECO:0000313" key="4">
    <source>
        <dbReference type="Proteomes" id="UP000305546"/>
    </source>
</evidence>
<reference evidence="3 4" key="1">
    <citation type="submission" date="2019-06" db="EMBL/GenBank/DDBJ databases">
        <title>Amycolatopsis alkalitolerans sp. nov., isolated from Gastrodia elata Blume.</title>
        <authorList>
            <person name="Narsing Rao M.P."/>
            <person name="Li W.J."/>
        </authorList>
    </citation>
    <scope>NUCLEOTIDE SEQUENCE [LARGE SCALE GENOMIC DNA]</scope>
    <source>
        <strain evidence="3 4">SYSUP0005</strain>
    </source>
</reference>